<evidence type="ECO:0000313" key="6">
    <source>
        <dbReference type="EMBL" id="AGL01062.1"/>
    </source>
</evidence>
<evidence type="ECO:0000313" key="7">
    <source>
        <dbReference type="Proteomes" id="UP000013520"/>
    </source>
</evidence>
<dbReference type="eggNOG" id="COG0553">
    <property type="taxonomic scope" value="Bacteria"/>
</dbReference>
<evidence type="ECO:0000259" key="3">
    <source>
        <dbReference type="PROSITE" id="PS50966"/>
    </source>
</evidence>
<feature type="domain" description="SWIM-type" evidence="3">
    <location>
        <begin position="53"/>
        <end position="93"/>
    </location>
</feature>
<accession>R4KHE0</accession>
<organism evidence="6 7">
    <name type="scientific">Desulfoscipio gibsoniae DSM 7213</name>
    <dbReference type="NCBI Taxonomy" id="767817"/>
    <lineage>
        <taxon>Bacteria</taxon>
        <taxon>Bacillati</taxon>
        <taxon>Bacillota</taxon>
        <taxon>Clostridia</taxon>
        <taxon>Eubacteriales</taxon>
        <taxon>Desulfallaceae</taxon>
        <taxon>Desulfoscipio</taxon>
    </lineage>
</organism>
<dbReference type="SMART" id="SM00487">
    <property type="entry name" value="DEXDc"/>
    <property type="match status" value="1"/>
</dbReference>
<keyword evidence="7" id="KW-1185">Reference proteome</keyword>
<dbReference type="RefSeq" id="WP_006523923.1">
    <property type="nucleotide sequence ID" value="NC_021184.1"/>
</dbReference>
<protein>
    <submittedName>
        <fullName evidence="6">DNA/RNA helicase, superfamily II, SNF2 family</fullName>
    </submittedName>
</protein>
<dbReference type="PROSITE" id="PS51194">
    <property type="entry name" value="HELICASE_CTER"/>
    <property type="match status" value="1"/>
</dbReference>
<dbReference type="STRING" id="767817.Desgi_1582"/>
<dbReference type="GO" id="GO:0005524">
    <property type="term" value="F:ATP binding"/>
    <property type="evidence" value="ECO:0007669"/>
    <property type="project" value="InterPro"/>
</dbReference>
<dbReference type="GO" id="GO:0004386">
    <property type="term" value="F:helicase activity"/>
    <property type="evidence" value="ECO:0007669"/>
    <property type="project" value="UniProtKB-KW"/>
</dbReference>
<dbReference type="CDD" id="cd18012">
    <property type="entry name" value="DEXQc_arch_SWI2_SNF2"/>
    <property type="match status" value="1"/>
</dbReference>
<dbReference type="KEGG" id="dgi:Desgi_1582"/>
<proteinExistence type="predicted"/>
<evidence type="ECO:0000259" key="5">
    <source>
        <dbReference type="PROSITE" id="PS51194"/>
    </source>
</evidence>
<dbReference type="InterPro" id="IPR014001">
    <property type="entry name" value="Helicase_ATP-bd"/>
</dbReference>
<dbReference type="EMBL" id="CP003273">
    <property type="protein sequence ID" value="AGL01062.1"/>
    <property type="molecule type" value="Genomic_DNA"/>
</dbReference>
<dbReference type="SMART" id="SM00490">
    <property type="entry name" value="HELICc"/>
    <property type="match status" value="1"/>
</dbReference>
<dbReference type="Gene3D" id="3.40.50.10810">
    <property type="entry name" value="Tandem AAA-ATPase domain"/>
    <property type="match status" value="1"/>
</dbReference>
<dbReference type="InterPro" id="IPR013663">
    <property type="entry name" value="Helicase_SWF/SNF/SWI_bac"/>
</dbReference>
<dbReference type="Pfam" id="PF00271">
    <property type="entry name" value="Helicase_C"/>
    <property type="match status" value="1"/>
</dbReference>
<dbReference type="GO" id="GO:0008270">
    <property type="term" value="F:zinc ion binding"/>
    <property type="evidence" value="ECO:0007669"/>
    <property type="project" value="UniProtKB-KW"/>
</dbReference>
<dbReference type="InterPro" id="IPR027417">
    <property type="entry name" value="P-loop_NTPase"/>
</dbReference>
<dbReference type="PANTHER" id="PTHR10799">
    <property type="entry name" value="SNF2/RAD54 HELICASE FAMILY"/>
    <property type="match status" value="1"/>
</dbReference>
<keyword evidence="6" id="KW-0547">Nucleotide-binding</keyword>
<dbReference type="InterPro" id="IPR000330">
    <property type="entry name" value="SNF2_N"/>
</dbReference>
<name>R4KHE0_9FIRM</name>
<dbReference type="Pfam" id="PF00176">
    <property type="entry name" value="SNF2-rel_dom"/>
    <property type="match status" value="1"/>
</dbReference>
<dbReference type="Pfam" id="PF04434">
    <property type="entry name" value="SWIM"/>
    <property type="match status" value="1"/>
</dbReference>
<keyword evidence="2" id="KW-0862">Zinc</keyword>
<dbReference type="CDD" id="cd18793">
    <property type="entry name" value="SF2_C_SNF"/>
    <property type="match status" value="1"/>
</dbReference>
<dbReference type="Gene3D" id="3.40.50.300">
    <property type="entry name" value="P-loop containing nucleotide triphosphate hydrolases"/>
    <property type="match status" value="1"/>
</dbReference>
<dbReference type="GO" id="GO:0016787">
    <property type="term" value="F:hydrolase activity"/>
    <property type="evidence" value="ECO:0007669"/>
    <property type="project" value="UniProtKB-KW"/>
</dbReference>
<dbReference type="FunFam" id="3.40.50.10810:FF:000054">
    <property type="entry name" value="Helicase, Snf2 family"/>
    <property type="match status" value="1"/>
</dbReference>
<dbReference type="PROSITE" id="PS51192">
    <property type="entry name" value="HELICASE_ATP_BIND_1"/>
    <property type="match status" value="1"/>
</dbReference>
<keyword evidence="1" id="KW-0378">Hydrolase</keyword>
<keyword evidence="6" id="KW-0067">ATP-binding</keyword>
<dbReference type="InterPro" id="IPR049730">
    <property type="entry name" value="SNF2/RAD54-like_C"/>
</dbReference>
<dbReference type="InterPro" id="IPR001650">
    <property type="entry name" value="Helicase_C-like"/>
</dbReference>
<feature type="domain" description="Helicase C-terminal" evidence="5">
    <location>
        <begin position="925"/>
        <end position="1079"/>
    </location>
</feature>
<sequence>MFDISDAAIEELATNSRVFVKGLIYYNENRVVELEVDKDNICVSAVVRGSARYKVEACFSPAGRLIHMFCDCPAFHQYEGACKHIVAVLKACQRRFGGSVGKGKTKTKKNSQNDPMAESILNYFAYQLSEQAQIPVYLEVTVEMSFQRMGGGTQAVPALSLRLGENKPYVVQNIKKLFEAMENGTTVVFGKNFTFDPTRHYFQPEDKLLIDFLRSIYEVESTIHDNTWWYANRRVNHGSVFCGKQIILTEAATKRVLDLLVSEKFNLKLPDGEYKSIQVVEQDLPLQFYLDKKANQLVLQLKELKYLSLIKTGEYVFYNGKIYKVSQTQARYFAPFNNAFNKSPGGIRLSDQQRGRFLTEVLPKLKKIGQVEISPKVQDSFYEADLKTEIYLDREDEAVTARVDFIYGQIKLNPFASSNDWQTGDKILVRDTENEQVIFNLLEKAEFRTVNGSLYLKDEEKIYSFVYHILPELQALADVFYSDKFRNMRVRDRVAFTGGVRLNEESDMLDFTFQLDGIDMNEIGHIFQSLREKKKFYRLTDGSFLPLDTVDNHLYQLANMLDALNISGRDLQKKVLSIPKSRAIYIDCCLRESNLQVERNQAFKRLVQSISEPQDMDFELPGGINGVLREYQRTGFKWLKTLAMYGLGGILADDMGLGKTFQTIAFVLSERERVQAPSLVVAPTSVVYNWQDEAGKFAPDLNVVVVSGNLEERKSLIVEAKNADLVITSYALLRRDVELYEDLNFGYCFLDEAQHIKNPSSINAKAVKTIKARGRFALTGTPIENGLTELWSIFDFVMPGYLLTHQKFVKRYERPIIKNQDEGALKELQKQIAPFILRRMKTEVLQELPPKIESKVLADLTAEQKKIYISYLHQARQEVNAVLSNGGFEKSQIKILALLTRLRQICCHPATFLDNYNGDSGKLTYLREFLKDAINSGHRILLFSQFVGMLAIIRKLMDDEQIEYFYLDGSTNAEERGQLVRAFNRGKGDAFLISLKAGGTGLNLTGADMVIHYDPWWNPAVEEQATDRAYRIGQKNSVQVISLITRGTIEEKIYALQQKKKAMIESVIKPGETMLSKMTEQEVRELFDIF</sequence>
<evidence type="ECO:0000256" key="1">
    <source>
        <dbReference type="ARBA" id="ARBA00022801"/>
    </source>
</evidence>
<keyword evidence="6" id="KW-0347">Helicase</keyword>
<dbReference type="FunFam" id="3.40.50.300:FF:000533">
    <property type="entry name" value="Helicase, Snf2 family"/>
    <property type="match status" value="1"/>
</dbReference>
<dbReference type="PROSITE" id="PS50966">
    <property type="entry name" value="ZF_SWIM"/>
    <property type="match status" value="1"/>
</dbReference>
<gene>
    <name evidence="6" type="ORF">Desgi_1582</name>
</gene>
<keyword evidence="2" id="KW-0479">Metal-binding</keyword>
<evidence type="ECO:0000256" key="2">
    <source>
        <dbReference type="PROSITE-ProRule" id="PRU00325"/>
    </source>
</evidence>
<dbReference type="Pfam" id="PF08455">
    <property type="entry name" value="SNF2_assoc"/>
    <property type="match status" value="1"/>
</dbReference>
<dbReference type="SUPFAM" id="SSF52540">
    <property type="entry name" value="P-loop containing nucleoside triphosphate hydrolases"/>
    <property type="match status" value="2"/>
</dbReference>
<feature type="domain" description="Helicase ATP-binding" evidence="4">
    <location>
        <begin position="640"/>
        <end position="800"/>
    </location>
</feature>
<reference evidence="6 7" key="1">
    <citation type="submission" date="2012-01" db="EMBL/GenBank/DDBJ databases">
        <title>Complete sequence of Desulfotomaculum gibsoniae DSM 7213.</title>
        <authorList>
            <consortium name="US DOE Joint Genome Institute"/>
            <person name="Lucas S."/>
            <person name="Han J."/>
            <person name="Lapidus A."/>
            <person name="Cheng J.-F."/>
            <person name="Goodwin L."/>
            <person name="Pitluck S."/>
            <person name="Peters L."/>
            <person name="Ovchinnikova G."/>
            <person name="Teshima H."/>
            <person name="Detter J.C."/>
            <person name="Han C."/>
            <person name="Tapia R."/>
            <person name="Land M."/>
            <person name="Hauser L."/>
            <person name="Kyrpides N."/>
            <person name="Ivanova N."/>
            <person name="Pagani I."/>
            <person name="Parshina S."/>
            <person name="Plugge C."/>
            <person name="Muyzer G."/>
            <person name="Kuever J."/>
            <person name="Ivanova A."/>
            <person name="Nazina T."/>
            <person name="Klenk H.-P."/>
            <person name="Brambilla E."/>
            <person name="Spring S."/>
            <person name="Stams A.F."/>
            <person name="Woyke T."/>
        </authorList>
    </citation>
    <scope>NUCLEOTIDE SEQUENCE [LARGE SCALE GENOMIC DNA]</scope>
    <source>
        <strain evidence="6 7">DSM 7213</strain>
    </source>
</reference>
<dbReference type="OrthoDB" id="9814088at2"/>
<keyword evidence="2" id="KW-0863">Zinc-finger</keyword>
<dbReference type="InterPro" id="IPR007527">
    <property type="entry name" value="Znf_SWIM"/>
</dbReference>
<dbReference type="eggNOG" id="COG4715">
    <property type="taxonomic scope" value="Bacteria"/>
</dbReference>
<dbReference type="Proteomes" id="UP000013520">
    <property type="component" value="Chromosome"/>
</dbReference>
<evidence type="ECO:0000259" key="4">
    <source>
        <dbReference type="PROSITE" id="PS51192"/>
    </source>
</evidence>
<dbReference type="InterPro" id="IPR038718">
    <property type="entry name" value="SNF2-like_sf"/>
</dbReference>
<dbReference type="AlphaFoldDB" id="R4KHE0"/>
<dbReference type="HOGENOM" id="CLU_000315_21_1_9"/>